<name>A0A9D9J2U1_9BACT</name>
<dbReference type="EMBL" id="JADILX010000026">
    <property type="protein sequence ID" value="MBO8485080.1"/>
    <property type="molecule type" value="Genomic_DNA"/>
</dbReference>
<dbReference type="AlphaFoldDB" id="A0A9D9J2U1"/>
<keyword evidence="1" id="KW-0472">Membrane</keyword>
<sequence>MGREELRICDDGGICRQQDVGNVSGYRRIWGGLLLILLLAVDMCSGHPAYASEDGWRRAMMYISGVSDVEDIDEYTAEEFSAFLTSPLKINMASVSRLTQSGLLSQYQTASLLDYRQRAGDILSLSELAAIDGFGEEYAKALSWFISLESSAAPGRSSAYAGRIGNSLILRSSARKKEQEDNIESSHAFKYRLDIRDRVEACVGGKYAYGAGDISPEVLSFNVTYYGRKVLGKVIAGDFNARFGQGLAMWSGFSMGGLAAPESYSRRPSGISPYRSWSGDGTFRGLAADFSFGKLVLTAFLAADGLRELMGSNDSQSVSLVPAVNVGYFGRNGQASFTCYAQTQDVMSPLHSGGGRFMGSSFSDLKCSADMRYTIRGTEVFSEVALDVMSMSVAALAGTRFKAGEHLDMAVSGRYYPAGYSASRSGAVRSGTKCTNEYAVSAGGSFSAGDYVPLAGKEGFGSSVLRHRGVFSVDLSHAPEPRYGTDGPTSQLKLLVDYDLQLTGVVSVSCRVSQRLRTWGEPSRTDVRTDFLYSDGRFSIAARFNLLQCKGTGLLSYVEGGYRDGRYSAFLRGGVFKVDNWDDRIYAYERDAPGSFNVPAYYGMGYWTALYAGARCTSWLKVWLRASFQDCPWLSPGAEERRPGKAEVKLQLQFTL</sequence>
<protein>
    <recommendedName>
        <fullName evidence="4">Helix-hairpin-helix domain-containing protein</fullName>
    </recommendedName>
</protein>
<gene>
    <name evidence="2" type="ORF">IAB78_01465</name>
</gene>
<evidence type="ECO:0000256" key="1">
    <source>
        <dbReference type="SAM" id="Phobius"/>
    </source>
</evidence>
<evidence type="ECO:0000313" key="3">
    <source>
        <dbReference type="Proteomes" id="UP000823750"/>
    </source>
</evidence>
<feature type="transmembrane region" description="Helical" evidence="1">
    <location>
        <begin position="29"/>
        <end position="51"/>
    </location>
</feature>
<keyword evidence="1" id="KW-1133">Transmembrane helix</keyword>
<comment type="caution">
    <text evidence="2">The sequence shown here is derived from an EMBL/GenBank/DDBJ whole genome shotgun (WGS) entry which is preliminary data.</text>
</comment>
<accession>A0A9D9J2U1</accession>
<reference evidence="2" key="2">
    <citation type="journal article" date="2021" name="PeerJ">
        <title>Extensive microbial diversity within the chicken gut microbiome revealed by metagenomics and culture.</title>
        <authorList>
            <person name="Gilroy R."/>
            <person name="Ravi A."/>
            <person name="Getino M."/>
            <person name="Pursley I."/>
            <person name="Horton D.L."/>
            <person name="Alikhan N.F."/>
            <person name="Baker D."/>
            <person name="Gharbi K."/>
            <person name="Hall N."/>
            <person name="Watson M."/>
            <person name="Adriaenssens E.M."/>
            <person name="Foster-Nyarko E."/>
            <person name="Jarju S."/>
            <person name="Secka A."/>
            <person name="Antonio M."/>
            <person name="Oren A."/>
            <person name="Chaudhuri R.R."/>
            <person name="La Ragione R."/>
            <person name="Hildebrand F."/>
            <person name="Pallen M.J."/>
        </authorList>
    </citation>
    <scope>NUCLEOTIDE SEQUENCE</scope>
    <source>
        <strain evidence="2">B2-16538</strain>
    </source>
</reference>
<reference evidence="2" key="1">
    <citation type="submission" date="2020-10" db="EMBL/GenBank/DDBJ databases">
        <authorList>
            <person name="Gilroy R."/>
        </authorList>
    </citation>
    <scope>NUCLEOTIDE SEQUENCE</scope>
    <source>
        <strain evidence="2">B2-16538</strain>
    </source>
</reference>
<dbReference type="InterPro" id="IPR010994">
    <property type="entry name" value="RuvA_2-like"/>
</dbReference>
<organism evidence="2 3">
    <name type="scientific">Candidatus Cryptobacteroides excrementavium</name>
    <dbReference type="NCBI Taxonomy" id="2840759"/>
    <lineage>
        <taxon>Bacteria</taxon>
        <taxon>Pseudomonadati</taxon>
        <taxon>Bacteroidota</taxon>
        <taxon>Bacteroidia</taxon>
        <taxon>Bacteroidales</taxon>
        <taxon>Candidatus Cryptobacteroides</taxon>
    </lineage>
</organism>
<keyword evidence="1" id="KW-0812">Transmembrane</keyword>
<evidence type="ECO:0008006" key="4">
    <source>
        <dbReference type="Google" id="ProtNLM"/>
    </source>
</evidence>
<evidence type="ECO:0000313" key="2">
    <source>
        <dbReference type="EMBL" id="MBO8485080.1"/>
    </source>
</evidence>
<dbReference type="SUPFAM" id="SSF47781">
    <property type="entry name" value="RuvA domain 2-like"/>
    <property type="match status" value="1"/>
</dbReference>
<dbReference type="Proteomes" id="UP000823750">
    <property type="component" value="Unassembled WGS sequence"/>
</dbReference>
<proteinExistence type="predicted"/>